<sequence>MWRDIKDYEGLYEINENAVVRRVEGKGIDGRKVTTHVVVSSKTRKGTRYIALWKNGNRKTFMLHKLYAEAFYMSENEACRRLYKGFIGYGQAVQNVKDILLKNLSDLEKEQSIGENRHDEILYIQQFLDELKNDKVCGVRQVENIK</sequence>
<dbReference type="EMBL" id="CABHNB010000013">
    <property type="protein sequence ID" value="VUW98064.1"/>
    <property type="molecule type" value="Genomic_DNA"/>
</dbReference>
<evidence type="ECO:0000313" key="1">
    <source>
        <dbReference type="EMBL" id="VUW98064.1"/>
    </source>
</evidence>
<proteinExistence type="predicted"/>
<reference evidence="1 2" key="1">
    <citation type="submission" date="2019-07" db="EMBL/GenBank/DDBJ databases">
        <authorList>
            <person name="Hibberd C M."/>
            <person name="Gehrig L. J."/>
            <person name="Chang H.-W."/>
            <person name="Venkatesh S."/>
        </authorList>
    </citation>
    <scope>NUCLEOTIDE SEQUENCE [LARGE SCALE GENOMIC DNA]</scope>
    <source>
        <strain evidence="1">Ruminococcus_obeum_SSTS_Bg7063</strain>
    </source>
</reference>
<organism evidence="1 2">
    <name type="scientific">Blautia obeum</name>
    <dbReference type="NCBI Taxonomy" id="40520"/>
    <lineage>
        <taxon>Bacteria</taxon>
        <taxon>Bacillati</taxon>
        <taxon>Bacillota</taxon>
        <taxon>Clostridia</taxon>
        <taxon>Lachnospirales</taxon>
        <taxon>Lachnospiraceae</taxon>
        <taxon>Blautia</taxon>
    </lineage>
</organism>
<dbReference type="Proteomes" id="UP000409147">
    <property type="component" value="Unassembled WGS sequence"/>
</dbReference>
<evidence type="ECO:0000313" key="2">
    <source>
        <dbReference type="Proteomes" id="UP000409147"/>
    </source>
</evidence>
<dbReference type="RefSeq" id="WP_144368566.1">
    <property type="nucleotide sequence ID" value="NZ_CABHNB010000013.1"/>
</dbReference>
<gene>
    <name evidence="1" type="ORF">ROSSTS7063_00928</name>
</gene>
<evidence type="ECO:0008006" key="3">
    <source>
        <dbReference type="Google" id="ProtNLM"/>
    </source>
</evidence>
<dbReference type="InterPro" id="IPR044925">
    <property type="entry name" value="His-Me_finger_sf"/>
</dbReference>
<protein>
    <recommendedName>
        <fullName evidence="3">NUMOD4 domain-containing protein</fullName>
    </recommendedName>
</protein>
<dbReference type="AlphaFoldDB" id="A0A564SSE8"/>
<name>A0A564SSE8_9FIRM</name>
<dbReference type="Gene3D" id="3.90.75.20">
    <property type="match status" value="1"/>
</dbReference>
<keyword evidence="2" id="KW-1185">Reference proteome</keyword>
<dbReference type="SUPFAM" id="SSF54060">
    <property type="entry name" value="His-Me finger endonucleases"/>
    <property type="match status" value="1"/>
</dbReference>
<accession>A0A564SSE8</accession>